<dbReference type="Gene3D" id="3.30.200.20">
    <property type="entry name" value="Phosphorylase Kinase, domain 1"/>
    <property type="match status" value="1"/>
</dbReference>
<dbReference type="PANTHER" id="PTHR21310">
    <property type="entry name" value="AMINOGLYCOSIDE PHOSPHOTRANSFERASE-RELATED-RELATED"/>
    <property type="match status" value="1"/>
</dbReference>
<dbReference type="Gene3D" id="3.90.1200.10">
    <property type="match status" value="1"/>
</dbReference>
<comment type="caution">
    <text evidence="3">The sequence shown here is derived from an EMBL/GenBank/DDBJ whole genome shotgun (WGS) entry which is preliminary data.</text>
</comment>
<organism evidence="3 4">
    <name type="scientific">Actinoallomurus oryzae</name>
    <dbReference type="NCBI Taxonomy" id="502180"/>
    <lineage>
        <taxon>Bacteria</taxon>
        <taxon>Bacillati</taxon>
        <taxon>Actinomycetota</taxon>
        <taxon>Actinomycetes</taxon>
        <taxon>Streptosporangiales</taxon>
        <taxon>Thermomonosporaceae</taxon>
        <taxon>Actinoallomurus</taxon>
    </lineage>
</organism>
<sequence>MNPDGHARPPAIDTALVRRLVRAQFPQWAGLPVRPVARDGWDNRTFHLGDTMAVRLPSAAGYAAQVDKEHTWLPRLAPHLPLPIPVPLAKGVPAEGYPFPWSVRAWIDGETASAERIGDPVVFATDLAAFLTALRRVDPTGGPAAGRHNFFRGGPPDTYDAETREAIDALKDRIPADTATEIWETALRARWQGSPVWFHGDVATGNLLVEDGRLTAVIDFGTSGVGDPACDVAIAWKLPTAESRRAFREALAVDPAMWARGRGWALWKALITLSGEPTSERSGRRGTSRPRSEGGGERDHSMLRGERDHERAGDDGAARLAAERRTLQAILSEYARPD</sequence>
<accession>A0ABP8QAE1</accession>
<evidence type="ECO:0000313" key="4">
    <source>
        <dbReference type="Proteomes" id="UP001500503"/>
    </source>
</evidence>
<gene>
    <name evidence="3" type="ORF">GCM10023191_047270</name>
</gene>
<dbReference type="RefSeq" id="WP_345467273.1">
    <property type="nucleotide sequence ID" value="NZ_BAABHF010000024.1"/>
</dbReference>
<feature type="compositionally biased region" description="Basic and acidic residues" evidence="1">
    <location>
        <begin position="290"/>
        <end position="318"/>
    </location>
</feature>
<dbReference type="Pfam" id="PF01636">
    <property type="entry name" value="APH"/>
    <property type="match status" value="1"/>
</dbReference>
<feature type="region of interest" description="Disordered" evidence="1">
    <location>
        <begin position="276"/>
        <end position="318"/>
    </location>
</feature>
<name>A0ABP8QAE1_9ACTN</name>
<proteinExistence type="predicted"/>
<evidence type="ECO:0000256" key="1">
    <source>
        <dbReference type="SAM" id="MobiDB-lite"/>
    </source>
</evidence>
<dbReference type="PANTHER" id="PTHR21310:SF42">
    <property type="entry name" value="BIFUNCTIONAL AAC_APH"/>
    <property type="match status" value="1"/>
</dbReference>
<evidence type="ECO:0000259" key="2">
    <source>
        <dbReference type="Pfam" id="PF01636"/>
    </source>
</evidence>
<reference evidence="4" key="1">
    <citation type="journal article" date="2019" name="Int. J. Syst. Evol. Microbiol.">
        <title>The Global Catalogue of Microorganisms (GCM) 10K type strain sequencing project: providing services to taxonomists for standard genome sequencing and annotation.</title>
        <authorList>
            <consortium name="The Broad Institute Genomics Platform"/>
            <consortium name="The Broad Institute Genome Sequencing Center for Infectious Disease"/>
            <person name="Wu L."/>
            <person name="Ma J."/>
        </authorList>
    </citation>
    <scope>NUCLEOTIDE SEQUENCE [LARGE SCALE GENOMIC DNA]</scope>
    <source>
        <strain evidence="4">JCM 17933</strain>
    </source>
</reference>
<dbReference type="InterPro" id="IPR011009">
    <property type="entry name" value="Kinase-like_dom_sf"/>
</dbReference>
<feature type="domain" description="Aminoglycoside phosphotransferase" evidence="2">
    <location>
        <begin position="38"/>
        <end position="264"/>
    </location>
</feature>
<dbReference type="SUPFAM" id="SSF56112">
    <property type="entry name" value="Protein kinase-like (PK-like)"/>
    <property type="match status" value="1"/>
</dbReference>
<keyword evidence="4" id="KW-1185">Reference proteome</keyword>
<protein>
    <submittedName>
        <fullName evidence="3">Aminoglycoside phosphotransferase family protein</fullName>
    </submittedName>
</protein>
<dbReference type="EMBL" id="BAABHF010000024">
    <property type="protein sequence ID" value="GAA4499787.1"/>
    <property type="molecule type" value="Genomic_DNA"/>
</dbReference>
<dbReference type="Proteomes" id="UP001500503">
    <property type="component" value="Unassembled WGS sequence"/>
</dbReference>
<dbReference type="InterPro" id="IPR051678">
    <property type="entry name" value="AGP_Transferase"/>
</dbReference>
<dbReference type="CDD" id="cd05155">
    <property type="entry name" value="APH_ChoK_like_1"/>
    <property type="match status" value="1"/>
</dbReference>
<dbReference type="InterPro" id="IPR002575">
    <property type="entry name" value="Aminoglycoside_PTrfase"/>
</dbReference>
<evidence type="ECO:0000313" key="3">
    <source>
        <dbReference type="EMBL" id="GAA4499787.1"/>
    </source>
</evidence>